<dbReference type="EC" id="1.5.1.2" evidence="4"/>
<feature type="binding site" evidence="5">
    <location>
        <position position="47"/>
    </location>
    <ligand>
        <name>NADPH</name>
        <dbReference type="ChEBI" id="CHEBI:57783"/>
    </ligand>
</feature>
<dbReference type="PIRSF" id="PIRSF000193">
    <property type="entry name" value="Pyrrol-5-carb_rd"/>
    <property type="match status" value="1"/>
</dbReference>
<comment type="catalytic activity">
    <reaction evidence="4">
        <text>L-proline + NAD(+) = (S)-1-pyrroline-5-carboxylate + NADH + 2 H(+)</text>
        <dbReference type="Rhea" id="RHEA:14105"/>
        <dbReference type="ChEBI" id="CHEBI:15378"/>
        <dbReference type="ChEBI" id="CHEBI:17388"/>
        <dbReference type="ChEBI" id="CHEBI:57540"/>
        <dbReference type="ChEBI" id="CHEBI:57945"/>
        <dbReference type="ChEBI" id="CHEBI:60039"/>
        <dbReference type="EC" id="1.5.1.2"/>
    </reaction>
</comment>
<proteinExistence type="inferred from homology"/>
<dbReference type="InterPro" id="IPR000304">
    <property type="entry name" value="Pyrroline-COOH_reductase"/>
</dbReference>
<feature type="binding site" evidence="5">
    <location>
        <position position="25"/>
    </location>
    <ligand>
        <name>NADP(+)</name>
        <dbReference type="ChEBI" id="CHEBI:58349"/>
    </ligand>
</feature>
<dbReference type="Gene3D" id="3.40.50.720">
    <property type="entry name" value="NAD(P)-binding Rossmann-like Domain"/>
    <property type="match status" value="1"/>
</dbReference>
<evidence type="ECO:0000259" key="7">
    <source>
        <dbReference type="Pfam" id="PF14748"/>
    </source>
</evidence>
<evidence type="ECO:0000256" key="4">
    <source>
        <dbReference type="HAMAP-Rule" id="MF_01925"/>
    </source>
</evidence>
<feature type="domain" description="Pyrroline-5-carboxylate reductase catalytic N-terminal" evidence="6">
    <location>
        <begin position="2"/>
        <end position="84"/>
    </location>
</feature>
<evidence type="ECO:0000256" key="1">
    <source>
        <dbReference type="ARBA" id="ARBA00005525"/>
    </source>
</evidence>
<accession>A0A975HF46</accession>
<evidence type="ECO:0000313" key="8">
    <source>
        <dbReference type="EMBL" id="QTH21539.1"/>
    </source>
</evidence>
<evidence type="ECO:0000259" key="6">
    <source>
        <dbReference type="Pfam" id="PF03807"/>
    </source>
</evidence>
<dbReference type="RefSeq" id="WP_081663564.1">
    <property type="nucleotide sequence ID" value="NZ_CP059319.1"/>
</dbReference>
<dbReference type="GO" id="GO:0005737">
    <property type="term" value="C:cytoplasm"/>
    <property type="evidence" value="ECO:0007669"/>
    <property type="project" value="UniProtKB-SubCell"/>
</dbReference>
<comment type="pathway">
    <text evidence="4">Amino-acid biosynthesis; L-proline biosynthesis; L-proline from L-glutamate 5-semialdehyde: step 1/1.</text>
</comment>
<reference evidence="8" key="2">
    <citation type="submission" date="2021-04" db="EMBL/GenBank/DDBJ databases">
        <title>Isolation and genomic analysis of the ibuprofen-degrading bacterium Sphingomonas strain MPO218.</title>
        <authorList>
            <person name="Aulestia M."/>
            <person name="Flores A."/>
            <person name="Mangas E.L."/>
            <person name="Perez-Pulido A.J."/>
            <person name="Santero E."/>
            <person name="Camacho E.M."/>
        </authorList>
    </citation>
    <scope>NUCLEOTIDE SEQUENCE</scope>
    <source>
        <strain evidence="8">MPO218</strain>
    </source>
</reference>
<dbReference type="InterPro" id="IPR029036">
    <property type="entry name" value="P5CR_dimer"/>
</dbReference>
<comment type="subcellular location">
    <subcellularLocation>
        <location evidence="4">Cytoplasm</location>
    </subcellularLocation>
</comment>
<dbReference type="AlphaFoldDB" id="A0A975HF46"/>
<keyword evidence="2 4" id="KW-0521">NADP</keyword>
<dbReference type="EMBL" id="CP059319">
    <property type="protein sequence ID" value="QTH21539.1"/>
    <property type="molecule type" value="Genomic_DNA"/>
</dbReference>
<keyword evidence="4" id="KW-0963">Cytoplasm</keyword>
<dbReference type="Pfam" id="PF14748">
    <property type="entry name" value="P5CR_dimer"/>
    <property type="match status" value="1"/>
</dbReference>
<comment type="function">
    <text evidence="4">Catalyzes the reduction of 1-pyrroline-5-carboxylate (PCA) to L-proline.</text>
</comment>
<dbReference type="InterPro" id="IPR008927">
    <property type="entry name" value="6-PGluconate_DH-like_C_sf"/>
</dbReference>
<feature type="domain" description="Pyrroline-5-carboxylate reductase dimerisation" evidence="7">
    <location>
        <begin position="141"/>
        <end position="241"/>
    </location>
</feature>
<comment type="similarity">
    <text evidence="1 4">Belongs to the pyrroline-5-carboxylate reductase family.</text>
</comment>
<gene>
    <name evidence="4" type="primary">proC</name>
    <name evidence="8" type="ORF">HRJ34_25005</name>
</gene>
<evidence type="ECO:0000256" key="3">
    <source>
        <dbReference type="ARBA" id="ARBA00023002"/>
    </source>
</evidence>
<feature type="binding site" evidence="5">
    <location>
        <begin position="5"/>
        <end position="10"/>
    </location>
    <ligand>
        <name>NADP(+)</name>
        <dbReference type="ChEBI" id="CHEBI:58349"/>
    </ligand>
</feature>
<dbReference type="PANTHER" id="PTHR11645">
    <property type="entry name" value="PYRROLINE-5-CARBOXYLATE REDUCTASE"/>
    <property type="match status" value="1"/>
</dbReference>
<dbReference type="GO" id="GO:0055129">
    <property type="term" value="P:L-proline biosynthetic process"/>
    <property type="evidence" value="ECO:0007669"/>
    <property type="project" value="UniProtKB-UniRule"/>
</dbReference>
<reference evidence="8" key="1">
    <citation type="submission" date="2020-07" db="EMBL/GenBank/DDBJ databases">
        <authorList>
            <person name="Camacho E."/>
        </authorList>
    </citation>
    <scope>NUCLEOTIDE SEQUENCE</scope>
    <source>
        <strain evidence="8">MPO218</strain>
    </source>
</reference>
<keyword evidence="3 4" id="KW-0560">Oxidoreductase</keyword>
<protein>
    <recommendedName>
        <fullName evidence="4">Pyrroline-5-carboxylate reductase</fullName>
        <shortName evidence="4">P5C reductase</shortName>
        <shortName evidence="4">P5CR</shortName>
        <ecNumber evidence="4">1.5.1.2</ecNumber>
    </recommendedName>
    <alternativeName>
        <fullName evidence="4">PCA reductase</fullName>
    </alternativeName>
</protein>
<evidence type="ECO:0000313" key="9">
    <source>
        <dbReference type="Proteomes" id="UP000664914"/>
    </source>
</evidence>
<dbReference type="PANTHER" id="PTHR11645:SF0">
    <property type="entry name" value="PYRROLINE-5-CARBOXYLATE REDUCTASE 3"/>
    <property type="match status" value="1"/>
</dbReference>
<dbReference type="Pfam" id="PF03807">
    <property type="entry name" value="F420_oxidored"/>
    <property type="match status" value="1"/>
</dbReference>
<dbReference type="GO" id="GO:0004735">
    <property type="term" value="F:pyrroline-5-carboxylate reductase activity"/>
    <property type="evidence" value="ECO:0007669"/>
    <property type="project" value="UniProtKB-UniRule"/>
</dbReference>
<sequence length="257" mass="26487">MLGIIGAGHMAGALARGWGDAVLATDNGSGRAAALVAELGGEALHDNAELARRADVILLGHKPHQLDQVASGIDAAGKMVVSVLGPTKVADLQRAYPRSQVVRVMPNTPVRIGRGVCCIAEGGEAAVPLFERVGRVFVLPEAQMDLATATIGVTPAYVAVVAEAMIDAAIIHGFSEAMATDMTLATLEGTAALIRDNGGNTLAARREVGSPGESTVRGVAALERGGLRRAFEDATRAVLTRLSMAYEGRPIVLPPLG</sequence>
<evidence type="ECO:0000256" key="2">
    <source>
        <dbReference type="ARBA" id="ARBA00022857"/>
    </source>
</evidence>
<dbReference type="InterPro" id="IPR036291">
    <property type="entry name" value="NAD(P)-bd_dom_sf"/>
</dbReference>
<dbReference type="HAMAP" id="MF_01925">
    <property type="entry name" value="P5C_reductase"/>
    <property type="match status" value="1"/>
</dbReference>
<name>A0A975HF46_9SPHN</name>
<comment type="catalytic activity">
    <reaction evidence="4">
        <text>L-proline + NADP(+) = (S)-1-pyrroline-5-carboxylate + NADPH + 2 H(+)</text>
        <dbReference type="Rhea" id="RHEA:14109"/>
        <dbReference type="ChEBI" id="CHEBI:15378"/>
        <dbReference type="ChEBI" id="CHEBI:17388"/>
        <dbReference type="ChEBI" id="CHEBI:57783"/>
        <dbReference type="ChEBI" id="CHEBI:58349"/>
        <dbReference type="ChEBI" id="CHEBI:60039"/>
        <dbReference type="EC" id="1.5.1.2"/>
    </reaction>
</comment>
<dbReference type="Proteomes" id="UP000664914">
    <property type="component" value="Chromosome"/>
</dbReference>
<evidence type="ECO:0000256" key="5">
    <source>
        <dbReference type="PIRSR" id="PIRSR000193-1"/>
    </source>
</evidence>
<organism evidence="8 9">
    <name type="scientific">Rhizorhabdus wittichii</name>
    <dbReference type="NCBI Taxonomy" id="160791"/>
    <lineage>
        <taxon>Bacteria</taxon>
        <taxon>Pseudomonadati</taxon>
        <taxon>Pseudomonadota</taxon>
        <taxon>Alphaproteobacteria</taxon>
        <taxon>Sphingomonadales</taxon>
        <taxon>Sphingomonadaceae</taxon>
        <taxon>Rhizorhabdus</taxon>
    </lineage>
</organism>
<dbReference type="InterPro" id="IPR028939">
    <property type="entry name" value="P5C_Rdtase_cat_N"/>
</dbReference>
<dbReference type="Gene3D" id="1.10.3730.10">
    <property type="entry name" value="ProC C-terminal domain-like"/>
    <property type="match status" value="1"/>
</dbReference>
<keyword evidence="4" id="KW-0641">Proline biosynthesis</keyword>
<dbReference type="SUPFAM" id="SSF48179">
    <property type="entry name" value="6-phosphogluconate dehydrogenase C-terminal domain-like"/>
    <property type="match status" value="1"/>
</dbReference>
<keyword evidence="4" id="KW-0028">Amino-acid biosynthesis</keyword>
<dbReference type="SUPFAM" id="SSF51735">
    <property type="entry name" value="NAD(P)-binding Rossmann-fold domains"/>
    <property type="match status" value="1"/>
</dbReference>